<keyword evidence="1" id="KW-0732">Signal</keyword>
<dbReference type="KEGG" id="melm:C7H73_01555"/>
<dbReference type="PANTHER" id="PTHR47698">
    <property type="entry name" value="FATTY-ACID-BINDING PROTEIN 3, CHLOROPLASTIC"/>
    <property type="match status" value="1"/>
</dbReference>
<dbReference type="InterPro" id="IPR036298">
    <property type="entry name" value="Chalcone_isomerase_sf"/>
</dbReference>
<dbReference type="PROSITE" id="PS51318">
    <property type="entry name" value="TAT"/>
    <property type="match status" value="1"/>
</dbReference>
<dbReference type="InterPro" id="IPR016088">
    <property type="entry name" value="Chalcone_isomerase_3-sand"/>
</dbReference>
<dbReference type="RefSeq" id="WP_106845048.1">
    <property type="nucleotide sequence ID" value="NZ_CP027792.1"/>
</dbReference>
<dbReference type="InterPro" id="IPR006311">
    <property type="entry name" value="TAT_signal"/>
</dbReference>
<dbReference type="Pfam" id="PF16036">
    <property type="entry name" value="Chalcone_3"/>
    <property type="match status" value="1"/>
</dbReference>
<proteinExistence type="predicted"/>
<feature type="domain" description="Chalcone isomerase" evidence="2">
    <location>
        <begin position="32"/>
        <end position="198"/>
    </location>
</feature>
<feature type="signal peptide" evidence="1">
    <location>
        <begin position="1"/>
        <end position="27"/>
    </location>
</feature>
<evidence type="ECO:0000313" key="4">
    <source>
        <dbReference type="Proteomes" id="UP000241829"/>
    </source>
</evidence>
<gene>
    <name evidence="3" type="ORF">C7H73_01555</name>
</gene>
<accession>A0A2P1NHF5</accession>
<dbReference type="OrthoDB" id="9795336at2"/>
<keyword evidence="4" id="KW-1185">Reference proteome</keyword>
<organism evidence="3 4">
    <name type="scientific">Pulveribacter suum</name>
    <dbReference type="NCBI Taxonomy" id="2116657"/>
    <lineage>
        <taxon>Bacteria</taxon>
        <taxon>Pseudomonadati</taxon>
        <taxon>Pseudomonadota</taxon>
        <taxon>Betaproteobacteria</taxon>
        <taxon>Burkholderiales</taxon>
        <taxon>Comamonadaceae</taxon>
        <taxon>Pulveribacter</taxon>
    </lineage>
</organism>
<protein>
    <recommendedName>
        <fullName evidence="2">Chalcone isomerase domain-containing protein</fullName>
    </recommendedName>
</protein>
<dbReference type="SUPFAM" id="SSF54626">
    <property type="entry name" value="Chalcone isomerase"/>
    <property type="match status" value="1"/>
</dbReference>
<dbReference type="Gene3D" id="3.50.70.10">
    <property type="match status" value="1"/>
</dbReference>
<evidence type="ECO:0000256" key="1">
    <source>
        <dbReference type="SAM" id="SignalP"/>
    </source>
</evidence>
<dbReference type="Proteomes" id="UP000241829">
    <property type="component" value="Chromosome"/>
</dbReference>
<dbReference type="GO" id="GO:0016872">
    <property type="term" value="F:intramolecular lyase activity"/>
    <property type="evidence" value="ECO:0007669"/>
    <property type="project" value="InterPro"/>
</dbReference>
<evidence type="ECO:0000313" key="3">
    <source>
        <dbReference type="EMBL" id="AVP56487.1"/>
    </source>
</evidence>
<sequence length="200" mass="21716">MRSFTRRHALAGSALALSLLAAWPLQAAESVVVGDVPFEPTAQVQGRTLVLNGAGVRYKAVFKVYAAGLYLEKKAATPAEVHAQKGPKRLTVTMLRDIDSTELGRLFSRGVEDNMDKAAFSKLVPGVLRMSQIFSEHKMLKAGDVFTIDWLPGTGTLVSVKGQPQGEPFKEPAFFDALLGIWLGHQPADWKLKDALLGKS</sequence>
<name>A0A2P1NHF5_9BURK</name>
<dbReference type="EMBL" id="CP027792">
    <property type="protein sequence ID" value="AVP56487.1"/>
    <property type="molecule type" value="Genomic_DNA"/>
</dbReference>
<dbReference type="InterPro" id="IPR016087">
    <property type="entry name" value="Chalcone_isomerase"/>
</dbReference>
<dbReference type="PANTHER" id="PTHR47698:SF2">
    <property type="entry name" value="FATTY-ACID-BINDING PROTEIN 3, CHLOROPLASTIC"/>
    <property type="match status" value="1"/>
</dbReference>
<evidence type="ECO:0000259" key="2">
    <source>
        <dbReference type="Pfam" id="PF16036"/>
    </source>
</evidence>
<feature type="chain" id="PRO_5015126847" description="Chalcone isomerase domain-containing protein" evidence="1">
    <location>
        <begin position="28"/>
        <end position="200"/>
    </location>
</feature>
<reference evidence="4" key="1">
    <citation type="submission" date="2018-03" db="EMBL/GenBank/DDBJ databases">
        <title>Genome sequencing of Melaminivora sp. strain SC2-7.</title>
        <authorList>
            <person name="Kim S.-J."/>
            <person name="Heo J."/>
            <person name="Ahn J.-H."/>
            <person name="Kwon S.-W."/>
        </authorList>
    </citation>
    <scope>NUCLEOTIDE SEQUENCE [LARGE SCALE GENOMIC DNA]</scope>
    <source>
        <strain evidence="4">SC2-7</strain>
    </source>
</reference>
<dbReference type="AlphaFoldDB" id="A0A2P1NHF5"/>